<dbReference type="AlphaFoldDB" id="A0AAV9J2K8"/>
<feature type="domain" description="PPIase FKBP-type" evidence="8">
    <location>
        <begin position="84"/>
        <end position="173"/>
    </location>
</feature>
<evidence type="ECO:0000256" key="2">
    <source>
        <dbReference type="ARBA" id="ARBA00013194"/>
    </source>
</evidence>
<dbReference type="SUPFAM" id="SSF54534">
    <property type="entry name" value="FKBP-like"/>
    <property type="match status" value="1"/>
</dbReference>
<evidence type="ECO:0000256" key="1">
    <source>
        <dbReference type="ARBA" id="ARBA00000971"/>
    </source>
</evidence>
<gene>
    <name evidence="9" type="ORF">CDCA_CDCA19G4676</name>
</gene>
<keyword evidence="7" id="KW-0812">Transmembrane</keyword>
<evidence type="ECO:0000256" key="4">
    <source>
        <dbReference type="ARBA" id="ARBA00023235"/>
    </source>
</evidence>
<comment type="catalytic activity">
    <reaction evidence="1 5">
        <text>[protein]-peptidylproline (omega=180) = [protein]-peptidylproline (omega=0)</text>
        <dbReference type="Rhea" id="RHEA:16237"/>
        <dbReference type="Rhea" id="RHEA-COMP:10747"/>
        <dbReference type="Rhea" id="RHEA-COMP:10748"/>
        <dbReference type="ChEBI" id="CHEBI:83833"/>
        <dbReference type="ChEBI" id="CHEBI:83834"/>
        <dbReference type="EC" id="5.2.1.8"/>
    </reaction>
</comment>
<dbReference type="EMBL" id="JANCYW010000019">
    <property type="protein sequence ID" value="KAK4538651.1"/>
    <property type="molecule type" value="Genomic_DNA"/>
</dbReference>
<dbReference type="PANTHER" id="PTHR10516">
    <property type="entry name" value="PEPTIDYL-PROLYL CIS-TRANS ISOMERASE"/>
    <property type="match status" value="1"/>
</dbReference>
<evidence type="ECO:0000256" key="3">
    <source>
        <dbReference type="ARBA" id="ARBA00023110"/>
    </source>
</evidence>
<evidence type="ECO:0000256" key="5">
    <source>
        <dbReference type="PROSITE-ProRule" id="PRU00277"/>
    </source>
</evidence>
<protein>
    <recommendedName>
        <fullName evidence="2 5">peptidylprolyl isomerase</fullName>
        <ecNumber evidence="2 5">5.2.1.8</ecNumber>
    </recommendedName>
</protein>
<keyword evidence="3 5" id="KW-0697">Rotamase</keyword>
<dbReference type="InterPro" id="IPR046357">
    <property type="entry name" value="PPIase_dom_sf"/>
</dbReference>
<reference evidence="9 10" key="1">
    <citation type="submission" date="2022-07" db="EMBL/GenBank/DDBJ databases">
        <title>Genome-wide signatures of adaptation to extreme environments.</title>
        <authorList>
            <person name="Cho C.H."/>
            <person name="Yoon H.S."/>
        </authorList>
    </citation>
    <scope>NUCLEOTIDE SEQUENCE [LARGE SCALE GENOMIC DNA]</scope>
    <source>
        <strain evidence="9 10">DBV 063 E5</strain>
    </source>
</reference>
<keyword evidence="7" id="KW-1133">Transmembrane helix</keyword>
<keyword evidence="10" id="KW-1185">Reference proteome</keyword>
<feature type="region of interest" description="Disordered" evidence="6">
    <location>
        <begin position="1"/>
        <end position="24"/>
    </location>
</feature>
<feature type="compositionally biased region" description="Low complexity" evidence="6">
    <location>
        <begin position="12"/>
        <end position="24"/>
    </location>
</feature>
<feature type="transmembrane region" description="Helical" evidence="7">
    <location>
        <begin position="32"/>
        <end position="50"/>
    </location>
</feature>
<comment type="caution">
    <text evidence="9">The sequence shown here is derived from an EMBL/GenBank/DDBJ whole genome shotgun (WGS) entry which is preliminary data.</text>
</comment>
<evidence type="ECO:0000259" key="8">
    <source>
        <dbReference type="PROSITE" id="PS50059"/>
    </source>
</evidence>
<evidence type="ECO:0000313" key="10">
    <source>
        <dbReference type="Proteomes" id="UP001301350"/>
    </source>
</evidence>
<dbReference type="Gene3D" id="3.10.50.40">
    <property type="match status" value="1"/>
</dbReference>
<dbReference type="InterPro" id="IPR001179">
    <property type="entry name" value="PPIase_FKBP_dom"/>
</dbReference>
<dbReference type="GO" id="GO:0003755">
    <property type="term" value="F:peptidyl-prolyl cis-trans isomerase activity"/>
    <property type="evidence" value="ECO:0007669"/>
    <property type="project" value="UniProtKB-KW"/>
</dbReference>
<dbReference type="EC" id="5.2.1.8" evidence="2 5"/>
<proteinExistence type="predicted"/>
<keyword evidence="7" id="KW-0472">Membrane</keyword>
<accession>A0AAV9J2K8</accession>
<dbReference type="InterPro" id="IPR050689">
    <property type="entry name" value="FKBP-type_PPIase"/>
</dbReference>
<keyword evidence="4 5" id="KW-0413">Isomerase</keyword>
<evidence type="ECO:0000313" key="9">
    <source>
        <dbReference type="EMBL" id="KAK4538651.1"/>
    </source>
</evidence>
<dbReference type="Pfam" id="PF00254">
    <property type="entry name" value="FKBP_C"/>
    <property type="match status" value="1"/>
</dbReference>
<sequence length="181" mass="19651">MRNKPRAGRGGSAPTRPATSASSTALLSRTNTIRLLFIVVSLFVVMLRTLRSHRQHTSGVRKQVLRPGMPLDGGRSADVYPVSGATVTVHYAGRLVADGTEFDASHRRNHPFTFRLGAAQVIPCWDLAVAGMRRGELARVRCPPRLAYGERGILGVIPPAAELEFDIELLEFANPAPRGTT</sequence>
<dbReference type="PROSITE" id="PS50059">
    <property type="entry name" value="FKBP_PPIASE"/>
    <property type="match status" value="1"/>
</dbReference>
<evidence type="ECO:0000256" key="7">
    <source>
        <dbReference type="SAM" id="Phobius"/>
    </source>
</evidence>
<name>A0AAV9J2K8_CYACA</name>
<dbReference type="PANTHER" id="PTHR10516:SF443">
    <property type="entry name" value="FK506-BINDING PROTEIN 59-RELATED"/>
    <property type="match status" value="1"/>
</dbReference>
<dbReference type="FunFam" id="3.10.50.40:FF:000006">
    <property type="entry name" value="Peptidyl-prolyl cis-trans isomerase"/>
    <property type="match status" value="1"/>
</dbReference>
<evidence type="ECO:0000256" key="6">
    <source>
        <dbReference type="SAM" id="MobiDB-lite"/>
    </source>
</evidence>
<dbReference type="Proteomes" id="UP001301350">
    <property type="component" value="Unassembled WGS sequence"/>
</dbReference>
<organism evidence="9 10">
    <name type="scientific">Cyanidium caldarium</name>
    <name type="common">Red alga</name>
    <dbReference type="NCBI Taxonomy" id="2771"/>
    <lineage>
        <taxon>Eukaryota</taxon>
        <taxon>Rhodophyta</taxon>
        <taxon>Bangiophyceae</taxon>
        <taxon>Cyanidiales</taxon>
        <taxon>Cyanidiaceae</taxon>
        <taxon>Cyanidium</taxon>
    </lineage>
</organism>